<protein>
    <submittedName>
        <fullName evidence="1">Uncharacterized protein</fullName>
    </submittedName>
</protein>
<comment type="caution">
    <text evidence="1">The sequence shown here is derived from an EMBL/GenBank/DDBJ whole genome shotgun (WGS) entry which is preliminary data.</text>
</comment>
<proteinExistence type="predicted"/>
<accession>A0ABX9Z8G4</accession>
<dbReference type="Proteomes" id="UP000256817">
    <property type="component" value="Unassembled WGS sequence"/>
</dbReference>
<dbReference type="EMBL" id="QHJW02000002">
    <property type="protein sequence ID" value="RRO12079.1"/>
    <property type="molecule type" value="Genomic_DNA"/>
</dbReference>
<dbReference type="RefSeq" id="WP_116226935.1">
    <property type="nucleotide sequence ID" value="NZ_QHJU02000024.1"/>
</dbReference>
<sequence>MPNPIVIGVDEGCGADTTIYAVVESVLDRWKMHDFWIVSFIAFDVYSGDSVHNQFFFDTAREAYKFKAGRAVTWRYDVIDCDDDELPF</sequence>
<organism evidence="1 2">
    <name type="scientific">Pectobacterium aquaticum</name>
    <dbReference type="NCBI Taxonomy" id="2204145"/>
    <lineage>
        <taxon>Bacteria</taxon>
        <taxon>Pseudomonadati</taxon>
        <taxon>Pseudomonadota</taxon>
        <taxon>Gammaproteobacteria</taxon>
        <taxon>Enterobacterales</taxon>
        <taxon>Pectobacteriaceae</taxon>
        <taxon>Pectobacterium</taxon>
    </lineage>
</organism>
<evidence type="ECO:0000313" key="2">
    <source>
        <dbReference type="Proteomes" id="UP000256817"/>
    </source>
</evidence>
<gene>
    <name evidence="1" type="ORF">DMB85_001320</name>
</gene>
<evidence type="ECO:0000313" key="1">
    <source>
        <dbReference type="EMBL" id="RRO12079.1"/>
    </source>
</evidence>
<keyword evidence="2" id="KW-1185">Reference proteome</keyword>
<name>A0ABX9Z8G4_9GAMM</name>
<reference evidence="1" key="1">
    <citation type="submission" date="2018-11" db="EMBL/GenBank/DDBJ databases">
        <title>Draft genome sequences of proposed Pectobacterium aquaticum sp. nov. isolated in France from fresh water.</title>
        <authorList>
            <person name="Pedron J."/>
            <person name="Barny M.A."/>
        </authorList>
    </citation>
    <scope>NUCLEOTIDE SEQUENCE [LARGE SCALE GENOMIC DNA]</scope>
    <source>
        <strain evidence="1">A35-S23-M15</strain>
    </source>
</reference>